<name>A0A7S0WGN3_9CRYP</name>
<dbReference type="EMBL" id="HBFN01034580">
    <property type="protein sequence ID" value="CAD8806391.1"/>
    <property type="molecule type" value="Transcribed_RNA"/>
</dbReference>
<evidence type="ECO:0000313" key="3">
    <source>
        <dbReference type="EMBL" id="CAD8806391.1"/>
    </source>
</evidence>
<keyword evidence="1" id="KW-1015">Disulfide bond</keyword>
<dbReference type="PANTHER" id="PTHR46115">
    <property type="entry name" value="THIOREDOXIN-LIKE PROTEIN 1"/>
    <property type="match status" value="1"/>
</dbReference>
<dbReference type="Gene3D" id="3.40.30.10">
    <property type="entry name" value="Glutaredoxin"/>
    <property type="match status" value="1"/>
</dbReference>
<evidence type="ECO:0000256" key="1">
    <source>
        <dbReference type="ARBA" id="ARBA00023157"/>
    </source>
</evidence>
<dbReference type="AlphaFoldDB" id="A0A7S0WGN3"/>
<feature type="domain" description="Thioredoxin" evidence="2">
    <location>
        <begin position="1"/>
        <end position="108"/>
    </location>
</feature>
<dbReference type="PRINTS" id="PR00421">
    <property type="entry name" value="THIOREDOXIN"/>
</dbReference>
<dbReference type="CDD" id="cd02947">
    <property type="entry name" value="TRX_family"/>
    <property type="match status" value="1"/>
</dbReference>
<evidence type="ECO:0000259" key="2">
    <source>
        <dbReference type="PROSITE" id="PS51352"/>
    </source>
</evidence>
<dbReference type="InterPro" id="IPR013766">
    <property type="entry name" value="Thioredoxin_domain"/>
</dbReference>
<dbReference type="FunFam" id="3.40.30.10:FF:000245">
    <property type="entry name" value="Thioredoxin"/>
    <property type="match status" value="1"/>
</dbReference>
<protein>
    <recommendedName>
        <fullName evidence="2">Thioredoxin domain-containing protein</fullName>
    </recommendedName>
</protein>
<proteinExistence type="predicted"/>
<dbReference type="SUPFAM" id="SSF52833">
    <property type="entry name" value="Thioredoxin-like"/>
    <property type="match status" value="1"/>
</dbReference>
<dbReference type="PROSITE" id="PS51352">
    <property type="entry name" value="THIOREDOXIN_2"/>
    <property type="match status" value="1"/>
</dbReference>
<dbReference type="PROSITE" id="PS00194">
    <property type="entry name" value="THIOREDOXIN_1"/>
    <property type="match status" value="1"/>
</dbReference>
<dbReference type="Pfam" id="PF00085">
    <property type="entry name" value="Thioredoxin"/>
    <property type="match status" value="1"/>
</dbReference>
<organism evidence="3">
    <name type="scientific">Hemiselmis tepida</name>
    <dbReference type="NCBI Taxonomy" id="464990"/>
    <lineage>
        <taxon>Eukaryota</taxon>
        <taxon>Cryptophyceae</taxon>
        <taxon>Cryptomonadales</taxon>
        <taxon>Hemiselmidaceae</taxon>
        <taxon>Hemiselmis</taxon>
    </lineage>
</organism>
<dbReference type="InterPro" id="IPR017937">
    <property type="entry name" value="Thioredoxin_CS"/>
</dbReference>
<accession>A0A7S0WGN3</accession>
<reference evidence="3" key="1">
    <citation type="submission" date="2021-01" db="EMBL/GenBank/DDBJ databases">
        <authorList>
            <person name="Corre E."/>
            <person name="Pelletier E."/>
            <person name="Niang G."/>
            <person name="Scheremetjew M."/>
            <person name="Finn R."/>
            <person name="Kale V."/>
            <person name="Holt S."/>
            <person name="Cochrane G."/>
            <person name="Meng A."/>
            <person name="Brown T."/>
            <person name="Cohen L."/>
        </authorList>
    </citation>
    <scope>NUCLEOTIDE SEQUENCE</scope>
    <source>
        <strain evidence="3">CCMP443</strain>
    </source>
</reference>
<dbReference type="InterPro" id="IPR036249">
    <property type="entry name" value="Thioredoxin-like_sf"/>
</dbReference>
<sequence length="146" mass="15501">MGTVKVLGTKADFDSCIAGAGDSLVVIDFTATWCGPCKRIAPIFAALAEQYKHVVFAKVDVDDNQETAAACGIKAMPTFQLYKKKELVHTMQGADEAGLRAKVEEHAGEKWDNMQGNTLSDGAEAAKDPRAAALAAAEARMKAAQQ</sequence>
<gene>
    <name evidence="3" type="ORF">HTEP1355_LOCUS20070</name>
</gene>